<keyword evidence="1" id="KW-0805">Transcription regulation</keyword>
<dbReference type="Gene3D" id="1.10.10.10">
    <property type="entry name" value="Winged helix-like DNA-binding domain superfamily/Winged helix DNA-binding domain"/>
    <property type="match status" value="1"/>
</dbReference>
<sequence>MAAFETAAKQTEEVRNRFITRLGEAERRRLLSASRKVELIAGHILYHRSETTEHVYFPERGIVSMVAVTSEGGQVESGVVGCEGALGLVEAMTCSPMFPTATVQAAGVAWIAPADVCREVFSSEPARTLVEEYAQAMLAEARQSIACQAFHRLEPRLARWLLECRERGELGEELHLTQEFLSIMLGVQRTSVTAALASLEQRGLLRTGRARVRLFDIDGLEAAACECRGLIQSYRRQIGC</sequence>
<evidence type="ECO:0000313" key="7">
    <source>
        <dbReference type="Proteomes" id="UP001597237"/>
    </source>
</evidence>
<dbReference type="Proteomes" id="UP001597237">
    <property type="component" value="Unassembled WGS sequence"/>
</dbReference>
<dbReference type="InterPro" id="IPR000595">
    <property type="entry name" value="cNMP-bd_dom"/>
</dbReference>
<keyword evidence="3" id="KW-0804">Transcription</keyword>
<evidence type="ECO:0000256" key="3">
    <source>
        <dbReference type="ARBA" id="ARBA00023163"/>
    </source>
</evidence>
<dbReference type="EMBL" id="JBHUEY010000001">
    <property type="protein sequence ID" value="MFD1783736.1"/>
    <property type="molecule type" value="Genomic_DNA"/>
</dbReference>
<dbReference type="PROSITE" id="PS50042">
    <property type="entry name" value="CNMP_BINDING_3"/>
    <property type="match status" value="1"/>
</dbReference>
<dbReference type="Pfam" id="PF00027">
    <property type="entry name" value="cNMP_binding"/>
    <property type="match status" value="1"/>
</dbReference>
<proteinExistence type="predicted"/>
<evidence type="ECO:0000256" key="1">
    <source>
        <dbReference type="ARBA" id="ARBA00023015"/>
    </source>
</evidence>
<comment type="caution">
    <text evidence="6">The sequence shown here is derived from an EMBL/GenBank/DDBJ whole genome shotgun (WGS) entry which is preliminary data.</text>
</comment>
<evidence type="ECO:0000313" key="6">
    <source>
        <dbReference type="EMBL" id="MFD1783736.1"/>
    </source>
</evidence>
<dbReference type="InterPro" id="IPR036390">
    <property type="entry name" value="WH_DNA-bd_sf"/>
</dbReference>
<feature type="domain" description="Cyclic nucleotide-binding" evidence="4">
    <location>
        <begin position="18"/>
        <end position="105"/>
    </location>
</feature>
<dbReference type="PROSITE" id="PS51063">
    <property type="entry name" value="HTH_CRP_2"/>
    <property type="match status" value="1"/>
</dbReference>
<organism evidence="6 7">
    <name type="scientific">Phenylobacterium terrae</name>
    <dbReference type="NCBI Taxonomy" id="2665495"/>
    <lineage>
        <taxon>Bacteria</taxon>
        <taxon>Pseudomonadati</taxon>
        <taxon>Pseudomonadota</taxon>
        <taxon>Alphaproteobacteria</taxon>
        <taxon>Caulobacterales</taxon>
        <taxon>Caulobacteraceae</taxon>
        <taxon>Phenylobacterium</taxon>
    </lineage>
</organism>
<dbReference type="InterPro" id="IPR018490">
    <property type="entry name" value="cNMP-bd_dom_sf"/>
</dbReference>
<protein>
    <submittedName>
        <fullName evidence="6">Crp/Fnr family transcriptional regulator</fullName>
    </submittedName>
</protein>
<dbReference type="InterPro" id="IPR050397">
    <property type="entry name" value="Env_Response_Regulators"/>
</dbReference>
<dbReference type="PANTHER" id="PTHR24567:SF74">
    <property type="entry name" value="HTH-TYPE TRANSCRIPTIONAL REGULATOR ARCR"/>
    <property type="match status" value="1"/>
</dbReference>
<gene>
    <name evidence="6" type="ORF">ACFSC0_10055</name>
</gene>
<dbReference type="PANTHER" id="PTHR24567">
    <property type="entry name" value="CRP FAMILY TRANSCRIPTIONAL REGULATORY PROTEIN"/>
    <property type="match status" value="1"/>
</dbReference>
<evidence type="ECO:0000256" key="2">
    <source>
        <dbReference type="ARBA" id="ARBA00023125"/>
    </source>
</evidence>
<dbReference type="RefSeq" id="WP_377283073.1">
    <property type="nucleotide sequence ID" value="NZ_JBHRSI010000008.1"/>
</dbReference>
<dbReference type="Pfam" id="PF13545">
    <property type="entry name" value="HTH_Crp_2"/>
    <property type="match status" value="1"/>
</dbReference>
<name>A0ABW4N125_9CAUL</name>
<dbReference type="SUPFAM" id="SSF51206">
    <property type="entry name" value="cAMP-binding domain-like"/>
    <property type="match status" value="1"/>
</dbReference>
<dbReference type="SMART" id="SM00100">
    <property type="entry name" value="cNMP"/>
    <property type="match status" value="1"/>
</dbReference>
<dbReference type="SUPFAM" id="SSF46785">
    <property type="entry name" value="Winged helix' DNA-binding domain"/>
    <property type="match status" value="1"/>
</dbReference>
<evidence type="ECO:0000259" key="4">
    <source>
        <dbReference type="PROSITE" id="PS50042"/>
    </source>
</evidence>
<feature type="domain" description="HTH crp-type" evidence="5">
    <location>
        <begin position="151"/>
        <end position="218"/>
    </location>
</feature>
<dbReference type="Gene3D" id="2.60.120.10">
    <property type="entry name" value="Jelly Rolls"/>
    <property type="match status" value="1"/>
</dbReference>
<keyword evidence="7" id="KW-1185">Reference proteome</keyword>
<evidence type="ECO:0000259" key="5">
    <source>
        <dbReference type="PROSITE" id="PS51063"/>
    </source>
</evidence>
<keyword evidence="2" id="KW-0238">DNA-binding</keyword>
<dbReference type="CDD" id="cd00038">
    <property type="entry name" value="CAP_ED"/>
    <property type="match status" value="1"/>
</dbReference>
<dbReference type="InterPro" id="IPR014710">
    <property type="entry name" value="RmlC-like_jellyroll"/>
</dbReference>
<dbReference type="InterPro" id="IPR012318">
    <property type="entry name" value="HTH_CRP"/>
</dbReference>
<reference evidence="7" key="1">
    <citation type="journal article" date="2019" name="Int. J. Syst. Evol. Microbiol.">
        <title>The Global Catalogue of Microorganisms (GCM) 10K type strain sequencing project: providing services to taxonomists for standard genome sequencing and annotation.</title>
        <authorList>
            <consortium name="The Broad Institute Genomics Platform"/>
            <consortium name="The Broad Institute Genome Sequencing Center for Infectious Disease"/>
            <person name="Wu L."/>
            <person name="Ma J."/>
        </authorList>
    </citation>
    <scope>NUCLEOTIDE SEQUENCE [LARGE SCALE GENOMIC DNA]</scope>
    <source>
        <strain evidence="7">DFY28</strain>
    </source>
</reference>
<dbReference type="InterPro" id="IPR036388">
    <property type="entry name" value="WH-like_DNA-bd_sf"/>
</dbReference>
<accession>A0ABW4N125</accession>